<evidence type="ECO:0000256" key="7">
    <source>
        <dbReference type="ARBA" id="ARBA00023315"/>
    </source>
</evidence>
<feature type="domain" description="Carrier" evidence="8">
    <location>
        <begin position="1463"/>
        <end position="1538"/>
    </location>
</feature>
<keyword evidence="4" id="KW-0808">Transferase</keyword>
<dbReference type="InterPro" id="IPR032821">
    <property type="entry name" value="PKS_assoc"/>
</dbReference>
<dbReference type="NCBIfam" id="NF045894">
    <property type="entry name" value="PKS_plus_SDR"/>
    <property type="match status" value="2"/>
</dbReference>
<keyword evidence="2" id="KW-0596">Phosphopantetheine</keyword>
<dbReference type="CDD" id="cd08952">
    <property type="entry name" value="KR_1_SDR_x"/>
    <property type="match status" value="2"/>
</dbReference>
<dbReference type="InterPro" id="IPR016035">
    <property type="entry name" value="Acyl_Trfase/lysoPLipase"/>
</dbReference>
<comment type="caution">
    <text evidence="10">The sequence shown here is derived from an EMBL/GenBank/DDBJ whole genome shotgun (WGS) entry which is preliminary data.</text>
</comment>
<accession>A0ABQ2XVN3</accession>
<keyword evidence="3" id="KW-0597">Phosphoprotein</keyword>
<evidence type="ECO:0000313" key="10">
    <source>
        <dbReference type="EMBL" id="GGX35755.1"/>
    </source>
</evidence>
<dbReference type="Pfam" id="PF18369">
    <property type="entry name" value="PKS_DE"/>
    <property type="match status" value="2"/>
</dbReference>
<dbReference type="PROSITE" id="PS52004">
    <property type="entry name" value="KS3_2"/>
    <property type="match status" value="2"/>
</dbReference>
<organism evidence="10 11">
    <name type="scientific">Streptomyces lomondensis</name>
    <dbReference type="NCBI Taxonomy" id="68229"/>
    <lineage>
        <taxon>Bacteria</taxon>
        <taxon>Bacillati</taxon>
        <taxon>Actinomycetota</taxon>
        <taxon>Actinomycetes</taxon>
        <taxon>Kitasatosporales</taxon>
        <taxon>Streptomycetaceae</taxon>
        <taxon>Streptomyces</taxon>
    </lineage>
</organism>
<dbReference type="Pfam" id="PF00698">
    <property type="entry name" value="Acyl_transf_1"/>
    <property type="match status" value="2"/>
</dbReference>
<dbReference type="Proteomes" id="UP000617743">
    <property type="component" value="Unassembled WGS sequence"/>
</dbReference>
<dbReference type="CDD" id="cd00833">
    <property type="entry name" value="PKS"/>
    <property type="match status" value="2"/>
</dbReference>
<dbReference type="PANTHER" id="PTHR43775:SF51">
    <property type="entry name" value="INACTIVE PHENOLPHTHIOCEROL SYNTHESIS POLYKETIDE SYNTHASE TYPE I PKS1-RELATED"/>
    <property type="match status" value="1"/>
</dbReference>
<dbReference type="Gene3D" id="3.40.50.720">
    <property type="entry name" value="NAD(P)-binding Rossmann-like Domain"/>
    <property type="match status" value="2"/>
</dbReference>
<dbReference type="PROSITE" id="PS00606">
    <property type="entry name" value="KS3_1"/>
    <property type="match status" value="2"/>
</dbReference>
<keyword evidence="6" id="KW-0511">Multifunctional enzyme</keyword>
<feature type="domain" description="Ketosynthase family 3 (KS3)" evidence="9">
    <location>
        <begin position="33"/>
        <end position="459"/>
    </location>
</feature>
<dbReference type="InterPro" id="IPR013968">
    <property type="entry name" value="PKS_KR"/>
</dbReference>
<dbReference type="SMART" id="SM00823">
    <property type="entry name" value="PKS_PP"/>
    <property type="match status" value="2"/>
</dbReference>
<dbReference type="InterPro" id="IPR041618">
    <property type="entry name" value="PKS_DE"/>
</dbReference>
<dbReference type="InterPro" id="IPR020806">
    <property type="entry name" value="PKS_PP-bd"/>
</dbReference>
<reference evidence="11" key="1">
    <citation type="journal article" date="2019" name="Int. J. Syst. Evol. Microbiol.">
        <title>The Global Catalogue of Microorganisms (GCM) 10K type strain sequencing project: providing services to taxonomists for standard genome sequencing and annotation.</title>
        <authorList>
            <consortium name="The Broad Institute Genomics Platform"/>
            <consortium name="The Broad Institute Genome Sequencing Center for Infectious Disease"/>
            <person name="Wu L."/>
            <person name="Ma J."/>
        </authorList>
    </citation>
    <scope>NUCLEOTIDE SEQUENCE [LARGE SCALE GENOMIC DNA]</scope>
    <source>
        <strain evidence="11">JCM 4866</strain>
    </source>
</reference>
<dbReference type="SUPFAM" id="SSF52151">
    <property type="entry name" value="FabD/lysophospholipase-like"/>
    <property type="match status" value="2"/>
</dbReference>
<keyword evidence="11" id="KW-1185">Reference proteome</keyword>
<evidence type="ECO:0000256" key="4">
    <source>
        <dbReference type="ARBA" id="ARBA00022679"/>
    </source>
</evidence>
<dbReference type="SMART" id="SM00822">
    <property type="entry name" value="PKS_KR"/>
    <property type="match status" value="2"/>
</dbReference>
<feature type="domain" description="Ketosynthase family 3 (KS3)" evidence="9">
    <location>
        <begin position="1561"/>
        <end position="1987"/>
    </location>
</feature>
<evidence type="ECO:0000256" key="6">
    <source>
        <dbReference type="ARBA" id="ARBA00023268"/>
    </source>
</evidence>
<dbReference type="InterPro" id="IPR014030">
    <property type="entry name" value="Ketoacyl_synth_N"/>
</dbReference>
<dbReference type="Pfam" id="PF00109">
    <property type="entry name" value="ketoacyl-synt"/>
    <property type="match status" value="2"/>
</dbReference>
<dbReference type="InterPro" id="IPR057326">
    <property type="entry name" value="KR_dom"/>
</dbReference>
<dbReference type="SUPFAM" id="SSF47336">
    <property type="entry name" value="ACP-like"/>
    <property type="match status" value="2"/>
</dbReference>
<dbReference type="Gene3D" id="6.10.140.1830">
    <property type="match status" value="2"/>
</dbReference>
<keyword evidence="7" id="KW-0012">Acyltransferase</keyword>
<dbReference type="Pfam" id="PF00550">
    <property type="entry name" value="PP-binding"/>
    <property type="match status" value="2"/>
</dbReference>
<dbReference type="Gene3D" id="3.40.366.10">
    <property type="entry name" value="Malonyl-Coenzyme A Acyl Carrier Protein, domain 2"/>
    <property type="match status" value="2"/>
</dbReference>
<dbReference type="InterPro" id="IPR020841">
    <property type="entry name" value="PKS_Beta-ketoAc_synthase_dom"/>
</dbReference>
<dbReference type="PROSITE" id="PS50075">
    <property type="entry name" value="CARRIER"/>
    <property type="match status" value="2"/>
</dbReference>
<evidence type="ECO:0000256" key="3">
    <source>
        <dbReference type="ARBA" id="ARBA00022553"/>
    </source>
</evidence>
<sequence>MANEEKFLAYLKRATADLRETRHRLREMEDREREPIAIVGMSCRYPGGVNSPEQLWELVAAGGDGITPFPIDRGWDVEGLFSTDPGESGTSYVHEGGFLHEAGAFDPGFFGISPREALAMDPQQRLLLEVSWEAFERAGIDPTSLKGSRTGVFAGLMYHDYISQLQSVPDGVEGYLGTGNSGSVLSGRVSYTLGLEGPAVTVDTACSSSLVALHFAVQALRSGECSMALAGGVTVMATPGTFVDFSRQRGLSFDGRCKSFAASADGTGWAEGAGVLVVERLSDARRLGHQVLAVVKGSAVNQDGASSGLTAPNGPSQQRVIRQALAGARLAPEQIDAVEAHGTGTTLGDPIEAQALIATYGQDRPEGRPLWLGSLKSNVGHTQAAAGVAGVIKMVMAMREGVLPRTLHVDEPTPQVDWSAGAVELLTESMAWPETGEPRRAGVSSFGVSGTNAHVVLEQAPAAEEPEAVVAPVALPVVPWVVSAKSEAGLSGQVERLRSFVAEKPELSPVDVGFSLVTSRAVLEHRAVLIGERTVQGSVSPGRVGVLFSGQGSQRVGMGRELHAAFPVFAEAFDQVCAELDRHLDQPLREVVFEGGELLDQTQFTQAGLFALEVALFELVTSWGVKPDFLLGHSIGELSAAYVAGVLSLEDAAALVAARGRLMQALPTDGAMVSLQATEDEVLPLLVEGVSIAALNGPRSTVISGDEDAVLVIAAHFEGEGRKTKRLRVSHAFHSPRMDAMLDDFRAVAQGLTFNTPQLSIISDVTGEVLSAEEVQDPEYWVRHVREAVRFLDGIRTLEAEGVTAFLELGPDGVLSAMGQDCVTGEITFVPALRKNRDEPDALLTALAELHVHGTAVDWTAYYAGTGARRVDLPTYAFQHQQFWPQRQAPAAVVASADPVDARFWEAVEQGDLAALVGTLGFEDETRAALGDLLPVLSAWRRQRRDASKVDGWRYRITWKPLTLQTDTGIGGPWLLVVPDAGADETAAAVGRALSAGGAEVVRVSVAAGGADRGELARALRQALPEGRPVGGIVSLTALDEAPDHTHPTLPGGVAALLALMQVLVEQGVNAPLWCVTRGAVSVGRSESVSGAVQAQTWGLGRVFGLEHPDRWGGLIDLPGELEALDARAWSRLPGVLADPAGEDQVALRSGGVFGRRLVRAPEGDEQTSEPWRPHGTALITGGVGALGAHTARWLARAGVEHLVLTSRRGAETAGAAELEAELTASGARVTIAACDVADGEALAELVARVQKADGRPIRTVVHAAGVTTQAGLADADPAAFADALAAKAIGAANLDALFGADTRDSLDAFVLFASGAGVWGGAGQGAYATGNAYLDGLAEHRRARGLTATSISWGGWSGGGMAVGTAQEMLARRGLGGMDPELAVGALVQAVGAGVTCLTVADVDWALFAPAFTMARPRPLIDDIPEAAEALRAPESDGASGRDVAEALRERLAALPTAERDRTLLDLVRAEAAAVLGHPSPDAVAPDRAFSELGFDSLTAVELRNRLNAATGLTLPTTLVFDHPTSDDIARHLLAPRLGAADPTAEAAGETADRRSAHADEPIAIVSMGCRYPGGVRTPEDLWRLVASGGDGMSEFPHDRGWDMDRLYRGDHGQPVTTQAHEGGFVHDVAEFDAALFGISPREALGMDPQQRLLLETAWETFERAGISPASVRGSRTGVFTGTNGQDYATVLLGSPDAGAGSLATSNAASVVSGRLSYTFGLEGPAMTVDTACSSSLVAVHLAVQALRSGECAMALAGGATVMSTPAAFMEFSRQGALATDGRCKSFAEAADGTGWGEGVGLLLLERLSDARRNGHQVLGIVRGSAVNQDGASNGLTAPNGPSQQRVIRQALEGAGLSPAQIDVVEGHGTGTTLGDPIEAQALIATYGQDRPEDRPLRLGSLKSNIGHTQAAAGVAGVIKMVMAMREGVLPRTLHVDEPSSHVDWSAGAVELLTDSVDWPETGEPRRAAVSSFGVSGTNAHVVLEQAPEAEEPAAAATPVALPVVPWVVSGRSSGALSAQVERLRSFVAERPGGTEPSPVDVGFSLVTSRAVLEHRAVLIGERTVQGSVSPGRVGVLFSGQGSQRAGMGRELYEAYPVFADAFDAVCAELDRHLDRPLREIVFDGGDLLDQTQFTQAGLFALEVALFRLVEAWGVKPDYLLGHSVGELSAAYVAGVLSLEDAAALVAARGRLMQALPAGGAMVSLQATEDEVLPLLVDGVSIAALNGPSATVISGDETEVLRIAAHFESEDRKAKRLRVGHAFHSPRMDAMLDDFRKVAERLTFSAPQLAIVSDVTGEVLSAEEVQDPEYWVRHVREAVRFLDGIRTLESEGVTAFLELGPDGVLSAMAQDCVTSDSGESTFVPALRKNREEPESLLTALAELHVRGKAVDWSAYFAGTGARRVDLPTYAFQHDRYWPSAAPVAVAVPADGGQDPVDAEFWGVIERGDVDELARTLDLADSGESSLASVLPALSSWHRKRSEDSAVAGWRYRVTWQPLADAGPQGTPGTSGATAVQNTPLLNGTWVLAVPEADTAGTVLTDCATALGEHGANVIVLPVDGGGDTVKDLAERLGAAVAEPGKLSGVLSLLSFDERPHPVHGALPVGSFAVLALLRAMTELGLEAPLWCATRTAVSVRRSDVLARPAQAQTWGLGRVASLEHPKLWGGLVDLPERVDATALNRLVSVLARTDHEDQVAVRETGVLTRRVVPAPLDGPVPAKPWKPSGTAIITGGTGALGGHVARWLAGNGAEHVVLTSRSGGKAAGVDELAADIEKSGARVTVAACDVTDRAAVAALLAKLAADGDVVRTVVHAAGVGVLAPLAVTDDVLFADIASAKVAGARHLDELLDRESLDAVVYFSSVSAIWGVGDHGAYAAANAYTDALAEQRRAEGVPALSVAWGPWAGGGMVSDDAKILLDRQGVRLIQPETGMTALRQALENDDTSVVVADVDWERFAPVFTMARERPLIGDIPQVRAAVAAPDASRTEETGEAHTLRAELTVLAEADRERLLLDLVREHAATVLGHATPDGVEPARAFRELGFDSLTAVELRNRLDAATGLRLPATSVFDHPTPAALARHLQTEILRDTEGDLPPGAELDRLEQVLAARAHDDIGRVRVVMRLESLLSRLNESHGPAERTDAADRLESATNEELFDLIDNDLGIS</sequence>
<dbReference type="SUPFAM" id="SSF55048">
    <property type="entry name" value="Probable ACP-binding domain of malonyl-CoA ACP transacylase"/>
    <property type="match status" value="2"/>
</dbReference>
<dbReference type="PROSITE" id="PS00012">
    <property type="entry name" value="PHOSPHOPANTETHEINE"/>
    <property type="match status" value="2"/>
</dbReference>
<dbReference type="Gene3D" id="3.40.47.10">
    <property type="match status" value="2"/>
</dbReference>
<evidence type="ECO:0000313" key="11">
    <source>
        <dbReference type="Proteomes" id="UP000617743"/>
    </source>
</evidence>
<dbReference type="InterPro" id="IPR014043">
    <property type="entry name" value="Acyl_transferase_dom"/>
</dbReference>
<evidence type="ECO:0000256" key="2">
    <source>
        <dbReference type="ARBA" id="ARBA00022450"/>
    </source>
</evidence>
<dbReference type="InterPro" id="IPR050091">
    <property type="entry name" value="PKS_NRPS_Biosynth_Enz"/>
</dbReference>
<name>A0ABQ2XVN3_9ACTN</name>
<dbReference type="SUPFAM" id="SSF51735">
    <property type="entry name" value="NAD(P)-binding Rossmann-fold domains"/>
    <property type="match status" value="4"/>
</dbReference>
<dbReference type="SUPFAM" id="SSF53901">
    <property type="entry name" value="Thiolase-like"/>
    <property type="match status" value="2"/>
</dbReference>
<evidence type="ECO:0000256" key="1">
    <source>
        <dbReference type="ARBA" id="ARBA00001957"/>
    </source>
</evidence>
<dbReference type="PANTHER" id="PTHR43775">
    <property type="entry name" value="FATTY ACID SYNTHASE"/>
    <property type="match status" value="1"/>
</dbReference>
<keyword evidence="5" id="KW-0045">Antibiotic biosynthesis</keyword>
<dbReference type="InterPro" id="IPR009081">
    <property type="entry name" value="PP-bd_ACP"/>
</dbReference>
<dbReference type="Pfam" id="PF08659">
    <property type="entry name" value="KR"/>
    <property type="match status" value="2"/>
</dbReference>
<dbReference type="InterPro" id="IPR015083">
    <property type="entry name" value="NorB/c/GfsB-D-like_docking"/>
</dbReference>
<dbReference type="InterPro" id="IPR036736">
    <property type="entry name" value="ACP-like_sf"/>
</dbReference>
<dbReference type="Gene3D" id="3.40.50.11460">
    <property type="match status" value="1"/>
</dbReference>
<dbReference type="Pfam" id="PF16197">
    <property type="entry name" value="KAsynt_C_assoc"/>
    <property type="match status" value="2"/>
</dbReference>
<dbReference type="InterPro" id="IPR006162">
    <property type="entry name" value="Ppantetheine_attach_site"/>
</dbReference>
<feature type="domain" description="Carrier" evidence="8">
    <location>
        <begin position="3009"/>
        <end position="3084"/>
    </location>
</feature>
<gene>
    <name evidence="10" type="ORF">GCM10010383_77410</name>
</gene>
<dbReference type="InterPro" id="IPR036291">
    <property type="entry name" value="NAD(P)-bd_dom_sf"/>
</dbReference>
<dbReference type="Pfam" id="PF08990">
    <property type="entry name" value="Docking"/>
    <property type="match status" value="1"/>
</dbReference>
<dbReference type="InterPro" id="IPR016039">
    <property type="entry name" value="Thiolase-like"/>
</dbReference>
<evidence type="ECO:0000256" key="5">
    <source>
        <dbReference type="ARBA" id="ARBA00023194"/>
    </source>
</evidence>
<dbReference type="InterPro" id="IPR001227">
    <property type="entry name" value="Ac_transferase_dom_sf"/>
</dbReference>
<protein>
    <recommendedName>
        <fullName evidence="12">Polyketide synthase</fullName>
    </recommendedName>
</protein>
<dbReference type="SMART" id="SM01294">
    <property type="entry name" value="PKS_PP_betabranch"/>
    <property type="match status" value="2"/>
</dbReference>
<evidence type="ECO:0008006" key="12">
    <source>
        <dbReference type="Google" id="ProtNLM"/>
    </source>
</evidence>
<dbReference type="Gene3D" id="1.10.1200.10">
    <property type="entry name" value="ACP-like"/>
    <property type="match status" value="2"/>
</dbReference>
<dbReference type="InterPro" id="IPR016036">
    <property type="entry name" value="Malonyl_transacylase_ACP-bd"/>
</dbReference>
<evidence type="ECO:0000259" key="8">
    <source>
        <dbReference type="PROSITE" id="PS50075"/>
    </source>
</evidence>
<dbReference type="Pfam" id="PF02801">
    <property type="entry name" value="Ketoacyl-synt_C"/>
    <property type="match status" value="2"/>
</dbReference>
<dbReference type="RefSeq" id="WP_190054995.1">
    <property type="nucleotide sequence ID" value="NZ_BMWC01000023.1"/>
</dbReference>
<dbReference type="SMART" id="SM00827">
    <property type="entry name" value="PKS_AT"/>
    <property type="match status" value="2"/>
</dbReference>
<dbReference type="InterPro" id="IPR014031">
    <property type="entry name" value="Ketoacyl_synth_C"/>
</dbReference>
<comment type="cofactor">
    <cofactor evidence="1">
        <name>pantetheine 4'-phosphate</name>
        <dbReference type="ChEBI" id="CHEBI:47942"/>
    </cofactor>
</comment>
<dbReference type="EMBL" id="BMWC01000023">
    <property type="protein sequence ID" value="GGX35755.1"/>
    <property type="molecule type" value="Genomic_DNA"/>
</dbReference>
<dbReference type="SMART" id="SM00825">
    <property type="entry name" value="PKS_KS"/>
    <property type="match status" value="2"/>
</dbReference>
<evidence type="ECO:0000259" key="9">
    <source>
        <dbReference type="PROSITE" id="PS52004"/>
    </source>
</evidence>
<dbReference type="Gene3D" id="3.30.70.3290">
    <property type="match status" value="2"/>
</dbReference>
<dbReference type="InterPro" id="IPR018201">
    <property type="entry name" value="Ketoacyl_synth_AS"/>
</dbReference>
<proteinExistence type="predicted"/>